<accession>A0AAV2RBU5</accession>
<keyword evidence="2" id="KW-1185">Reference proteome</keyword>
<dbReference type="Proteomes" id="UP001497623">
    <property type="component" value="Unassembled WGS sequence"/>
</dbReference>
<reference evidence="1 2" key="1">
    <citation type="submission" date="2024-05" db="EMBL/GenBank/DDBJ databases">
        <authorList>
            <person name="Wallberg A."/>
        </authorList>
    </citation>
    <scope>NUCLEOTIDE SEQUENCE [LARGE SCALE GENOMIC DNA]</scope>
</reference>
<proteinExistence type="predicted"/>
<dbReference type="AlphaFoldDB" id="A0AAV2RBU5"/>
<dbReference type="EMBL" id="CAXKWB010017648">
    <property type="protein sequence ID" value="CAL4119496.1"/>
    <property type="molecule type" value="Genomic_DNA"/>
</dbReference>
<evidence type="ECO:0000313" key="1">
    <source>
        <dbReference type="EMBL" id="CAL4119496.1"/>
    </source>
</evidence>
<gene>
    <name evidence="1" type="ORF">MNOR_LOCUS21688</name>
</gene>
<comment type="caution">
    <text evidence="1">The sequence shown here is derived from an EMBL/GenBank/DDBJ whole genome shotgun (WGS) entry which is preliminary data.</text>
</comment>
<name>A0AAV2RBU5_MEGNR</name>
<organism evidence="1 2">
    <name type="scientific">Meganyctiphanes norvegica</name>
    <name type="common">Northern krill</name>
    <name type="synonym">Thysanopoda norvegica</name>
    <dbReference type="NCBI Taxonomy" id="48144"/>
    <lineage>
        <taxon>Eukaryota</taxon>
        <taxon>Metazoa</taxon>
        <taxon>Ecdysozoa</taxon>
        <taxon>Arthropoda</taxon>
        <taxon>Crustacea</taxon>
        <taxon>Multicrustacea</taxon>
        <taxon>Malacostraca</taxon>
        <taxon>Eumalacostraca</taxon>
        <taxon>Eucarida</taxon>
        <taxon>Euphausiacea</taxon>
        <taxon>Euphausiidae</taxon>
        <taxon>Meganyctiphanes</taxon>
    </lineage>
</organism>
<evidence type="ECO:0000313" key="2">
    <source>
        <dbReference type="Proteomes" id="UP001497623"/>
    </source>
</evidence>
<protein>
    <submittedName>
        <fullName evidence="1">Uncharacterized protein</fullName>
    </submittedName>
</protein>
<sequence>MSISLVNDLSTNSDPLSAITQSMQIVPQLARLVAQSQSRDLTDKEKANLEAASRVVDLSMNFFNGLSGLNLSPLQPASLQNFNNQNDLSSFTNQNNDIVNKINEFSNQNLYEAQNLAYQNFKNANEFIEEANNDAAHGNRFDFNKGQDLNKKNIENVNSLTRKAVANTQELTQQLQSFVIPVSGINANFGEVTRQTFDTSQGLTEENLSSITKLVNKSIHGILDAQGSVRELSSDIRINTRDNSEVIAHEPQEFIGASARSSIQVGSPVILRRS</sequence>